<feature type="domain" description="DUF2019" evidence="1">
    <location>
        <begin position="37"/>
        <end position="138"/>
    </location>
</feature>
<dbReference type="InterPro" id="IPR042236">
    <property type="entry name" value="PI3K_accessory_sf"/>
</dbReference>
<sequence length="148" mass="16676">MAPHEILRRAARFRIDDPETVQSHSMNKAQIKKAPTDELIEKARTLSAERWPAIHAGKPKEANRMYDLLVAIRQELRARGIEAQRQLLKLLDDPDPGTRCWAAGSVLEFAPSEGERVLTEISKHVEGLVGFSAERTLEQWKAGTFNPP</sequence>
<evidence type="ECO:0000259" key="1">
    <source>
        <dbReference type="Pfam" id="PF09450"/>
    </source>
</evidence>
<keyword evidence="3" id="KW-1185">Reference proteome</keyword>
<protein>
    <submittedName>
        <fullName evidence="2">DUF2019 domain-containing protein</fullName>
    </submittedName>
</protein>
<dbReference type="Proteomes" id="UP001611383">
    <property type="component" value="Chromosome"/>
</dbReference>
<dbReference type="Pfam" id="PF09450">
    <property type="entry name" value="DUF2019"/>
    <property type="match status" value="1"/>
</dbReference>
<dbReference type="InterPro" id="IPR016024">
    <property type="entry name" value="ARM-type_fold"/>
</dbReference>
<evidence type="ECO:0000313" key="2">
    <source>
        <dbReference type="EMBL" id="WNG50184.1"/>
    </source>
</evidence>
<reference evidence="2 3" key="1">
    <citation type="submission" date="2019-08" db="EMBL/GenBank/DDBJ databases">
        <title>Archangium and Cystobacter genomes.</title>
        <authorList>
            <person name="Chen I.-C.K."/>
            <person name="Wielgoss S."/>
        </authorList>
    </citation>
    <scope>NUCLEOTIDE SEQUENCE [LARGE SCALE GENOMIC DNA]</scope>
    <source>
        <strain evidence="2 3">Cbm 6</strain>
    </source>
</reference>
<dbReference type="InterPro" id="IPR018568">
    <property type="entry name" value="DUF2019"/>
</dbReference>
<dbReference type="SUPFAM" id="SSF48371">
    <property type="entry name" value="ARM repeat"/>
    <property type="match status" value="1"/>
</dbReference>
<name>A0ABY9X480_9BACT</name>
<dbReference type="Gene3D" id="1.25.40.70">
    <property type="entry name" value="Phosphatidylinositol 3-kinase, accessory domain (PIK)"/>
    <property type="match status" value="1"/>
</dbReference>
<organism evidence="2 3">
    <name type="scientific">Archangium minus</name>
    <dbReference type="NCBI Taxonomy" id="83450"/>
    <lineage>
        <taxon>Bacteria</taxon>
        <taxon>Pseudomonadati</taxon>
        <taxon>Myxococcota</taxon>
        <taxon>Myxococcia</taxon>
        <taxon>Myxococcales</taxon>
        <taxon>Cystobacterineae</taxon>
        <taxon>Archangiaceae</taxon>
        <taxon>Archangium</taxon>
    </lineage>
</organism>
<accession>A0ABY9X480</accession>
<proteinExistence type="predicted"/>
<evidence type="ECO:0000313" key="3">
    <source>
        <dbReference type="Proteomes" id="UP001611383"/>
    </source>
</evidence>
<gene>
    <name evidence="2" type="ORF">F0U60_43195</name>
</gene>
<dbReference type="EMBL" id="CP043494">
    <property type="protein sequence ID" value="WNG50184.1"/>
    <property type="molecule type" value="Genomic_DNA"/>
</dbReference>